<name>A0A2P5G0U8_TREOI</name>
<keyword evidence="1" id="KW-1133">Transmembrane helix</keyword>
<comment type="caution">
    <text evidence="2">The sequence shown here is derived from an EMBL/GenBank/DDBJ whole genome shotgun (WGS) entry which is preliminary data.</text>
</comment>
<dbReference type="InParanoid" id="A0A2P5G0U8"/>
<keyword evidence="1" id="KW-0472">Membrane</keyword>
<dbReference type="EMBL" id="JXTC01000002">
    <property type="protein sequence ID" value="POO03647.1"/>
    <property type="molecule type" value="Genomic_DNA"/>
</dbReference>
<evidence type="ECO:0000256" key="1">
    <source>
        <dbReference type="SAM" id="Phobius"/>
    </source>
</evidence>
<dbReference type="Proteomes" id="UP000237000">
    <property type="component" value="Unassembled WGS sequence"/>
</dbReference>
<evidence type="ECO:0000313" key="2">
    <source>
        <dbReference type="EMBL" id="POO03647.1"/>
    </source>
</evidence>
<evidence type="ECO:0000313" key="3">
    <source>
        <dbReference type="Proteomes" id="UP000237000"/>
    </source>
</evidence>
<feature type="transmembrane region" description="Helical" evidence="1">
    <location>
        <begin position="34"/>
        <end position="53"/>
    </location>
</feature>
<accession>A0A2P5G0U8</accession>
<sequence>MTSYLRSLVVMDHLRSYFRNIFPRNEPDPVRDTIQVLTAGIGFSIFLVFLSFISMQYINHNRRIISECRLLDALVKEIETASKSVDQIKQRANQVWESELNLGITHTLSKIERRWLRNAGKVGSDAKQWAEDYETD</sequence>
<reference evidence="3" key="1">
    <citation type="submission" date="2016-06" db="EMBL/GenBank/DDBJ databases">
        <title>Parallel loss of symbiosis genes in relatives of nitrogen-fixing non-legume Parasponia.</title>
        <authorList>
            <person name="Van Velzen R."/>
            <person name="Holmer R."/>
            <person name="Bu F."/>
            <person name="Rutten L."/>
            <person name="Van Zeijl A."/>
            <person name="Liu W."/>
            <person name="Santuari L."/>
            <person name="Cao Q."/>
            <person name="Sharma T."/>
            <person name="Shen D."/>
            <person name="Roswanjaya Y."/>
            <person name="Wardhani T."/>
            <person name="Kalhor M.S."/>
            <person name="Jansen J."/>
            <person name="Van den Hoogen J."/>
            <person name="Gungor B."/>
            <person name="Hartog M."/>
            <person name="Hontelez J."/>
            <person name="Verver J."/>
            <person name="Yang W.-C."/>
            <person name="Schijlen E."/>
            <person name="Repin R."/>
            <person name="Schilthuizen M."/>
            <person name="Schranz E."/>
            <person name="Heidstra R."/>
            <person name="Miyata K."/>
            <person name="Fedorova E."/>
            <person name="Kohlen W."/>
            <person name="Bisseling T."/>
            <person name="Smit S."/>
            <person name="Geurts R."/>
        </authorList>
    </citation>
    <scope>NUCLEOTIDE SEQUENCE [LARGE SCALE GENOMIC DNA]</scope>
    <source>
        <strain evidence="3">cv. RG33-2</strain>
    </source>
</reference>
<organism evidence="2 3">
    <name type="scientific">Trema orientale</name>
    <name type="common">Charcoal tree</name>
    <name type="synonym">Celtis orientalis</name>
    <dbReference type="NCBI Taxonomy" id="63057"/>
    <lineage>
        <taxon>Eukaryota</taxon>
        <taxon>Viridiplantae</taxon>
        <taxon>Streptophyta</taxon>
        <taxon>Embryophyta</taxon>
        <taxon>Tracheophyta</taxon>
        <taxon>Spermatophyta</taxon>
        <taxon>Magnoliopsida</taxon>
        <taxon>eudicotyledons</taxon>
        <taxon>Gunneridae</taxon>
        <taxon>Pentapetalae</taxon>
        <taxon>rosids</taxon>
        <taxon>fabids</taxon>
        <taxon>Rosales</taxon>
        <taxon>Cannabaceae</taxon>
        <taxon>Trema</taxon>
    </lineage>
</organism>
<gene>
    <name evidence="2" type="ORF">TorRG33x02_008520</name>
</gene>
<keyword evidence="3" id="KW-1185">Reference proteome</keyword>
<proteinExistence type="predicted"/>
<dbReference type="AlphaFoldDB" id="A0A2P5G0U8"/>
<protein>
    <submittedName>
        <fullName evidence="2">Uncharacterized protein</fullName>
    </submittedName>
</protein>
<keyword evidence="1" id="KW-0812">Transmembrane</keyword>